<name>A0ABX0TPV0_9SPHN</name>
<organism evidence="9 10">
    <name type="scientific">Sphingomonas vulcanisoli</name>
    <dbReference type="NCBI Taxonomy" id="1658060"/>
    <lineage>
        <taxon>Bacteria</taxon>
        <taxon>Pseudomonadati</taxon>
        <taxon>Pseudomonadota</taxon>
        <taxon>Alphaproteobacteria</taxon>
        <taxon>Sphingomonadales</taxon>
        <taxon>Sphingomonadaceae</taxon>
        <taxon>Sphingomonas</taxon>
    </lineage>
</organism>
<evidence type="ECO:0000256" key="7">
    <source>
        <dbReference type="ARBA" id="ARBA00023136"/>
    </source>
</evidence>
<dbReference type="InterPro" id="IPR050297">
    <property type="entry name" value="LipidA_mod_glycosyltrf_83"/>
</dbReference>
<dbReference type="RefSeq" id="WP_167072419.1">
    <property type="nucleotide sequence ID" value="NZ_JAAOZC010000002.1"/>
</dbReference>
<dbReference type="EMBL" id="JAAOZC010000002">
    <property type="protein sequence ID" value="NIJ07561.1"/>
    <property type="molecule type" value="Genomic_DNA"/>
</dbReference>
<evidence type="ECO:0000313" key="9">
    <source>
        <dbReference type="EMBL" id="NIJ07561.1"/>
    </source>
</evidence>
<feature type="transmembrane region" description="Helical" evidence="8">
    <location>
        <begin position="287"/>
        <end position="307"/>
    </location>
</feature>
<evidence type="ECO:0000256" key="2">
    <source>
        <dbReference type="ARBA" id="ARBA00022475"/>
    </source>
</evidence>
<evidence type="ECO:0000256" key="1">
    <source>
        <dbReference type="ARBA" id="ARBA00004651"/>
    </source>
</evidence>
<proteinExistence type="predicted"/>
<keyword evidence="3" id="KW-0328">Glycosyltransferase</keyword>
<keyword evidence="5 8" id="KW-0812">Transmembrane</keyword>
<keyword evidence="6 8" id="KW-1133">Transmembrane helix</keyword>
<dbReference type="PANTHER" id="PTHR33908">
    <property type="entry name" value="MANNOSYLTRANSFERASE YKCB-RELATED"/>
    <property type="match status" value="1"/>
</dbReference>
<evidence type="ECO:0000256" key="3">
    <source>
        <dbReference type="ARBA" id="ARBA00022676"/>
    </source>
</evidence>
<comment type="caution">
    <text evidence="9">The sequence shown here is derived from an EMBL/GenBank/DDBJ whole genome shotgun (WGS) entry which is preliminary data.</text>
</comment>
<protein>
    <submittedName>
        <fullName evidence="9">4-amino-4-deoxy-L-arabinose transferase-like glycosyltransferase</fullName>
    </submittedName>
</protein>
<feature type="transmembrane region" description="Helical" evidence="8">
    <location>
        <begin position="82"/>
        <end position="103"/>
    </location>
</feature>
<feature type="transmembrane region" description="Helical" evidence="8">
    <location>
        <begin position="135"/>
        <end position="152"/>
    </location>
</feature>
<feature type="transmembrane region" description="Helical" evidence="8">
    <location>
        <begin position="159"/>
        <end position="177"/>
    </location>
</feature>
<sequence>MKAHSVQPRWGFLLVALVIATIAFRSLYFGDPVIDADEQFYLFTGDRMLRGALPYVDIWDRKPVGLFVLFAGIRLLGSDGVLAYQLVAAGFVAATGVVIATIARWTAGPWPAIAAAIAYPLAIGWSGGMGGQSPVFYNLPMALAALILVRLIERPARFVSLGIAAMLLTGIALQIKYSAVYEGIYFGCTLLWIGWWQRIGWSRLIGAGSLWIAAALLPTLLAWLAYIGLGQGPAFVFANFTSILLRHNEPIPAQLYQLAKMLARLSPFFIALGLSERLRRRPIDAPAIHRFVLGWAAASCVGILLFGNYFNHYALPLIVPLCIATAPAFRLRPRRLALFLVALVLVANGVAYAINWRNVLHRSGDRAYAARLTQVIEANLHGGCLYVYAGEPILYYLTQSCLLTRWPFPYHLSFAREATALGVDPAAEERAILAQRPTVVVDSFDPTDVDTNRATQAVLHAALARDYRLIAAFPLKRETRLVYALKR</sequence>
<evidence type="ECO:0000256" key="6">
    <source>
        <dbReference type="ARBA" id="ARBA00022989"/>
    </source>
</evidence>
<feature type="transmembrane region" description="Helical" evidence="8">
    <location>
        <begin position="183"/>
        <end position="201"/>
    </location>
</feature>
<keyword evidence="2" id="KW-1003">Cell membrane</keyword>
<evidence type="ECO:0000256" key="4">
    <source>
        <dbReference type="ARBA" id="ARBA00022679"/>
    </source>
</evidence>
<evidence type="ECO:0000313" key="10">
    <source>
        <dbReference type="Proteomes" id="UP000727456"/>
    </source>
</evidence>
<feature type="transmembrane region" description="Helical" evidence="8">
    <location>
        <begin position="110"/>
        <end position="129"/>
    </location>
</feature>
<gene>
    <name evidence="9" type="ORF">FHS31_001157</name>
</gene>
<keyword evidence="7 8" id="KW-0472">Membrane</keyword>
<dbReference type="PANTHER" id="PTHR33908:SF11">
    <property type="entry name" value="MEMBRANE PROTEIN"/>
    <property type="match status" value="1"/>
</dbReference>
<reference evidence="9 10" key="1">
    <citation type="submission" date="2020-03" db="EMBL/GenBank/DDBJ databases">
        <title>Genomic Encyclopedia of Type Strains, Phase III (KMG-III): the genomes of soil and plant-associated and newly described type strains.</title>
        <authorList>
            <person name="Whitman W."/>
        </authorList>
    </citation>
    <scope>NUCLEOTIDE SEQUENCE [LARGE SCALE GENOMIC DNA]</scope>
    <source>
        <strain evidence="9 10">CECT 8804</strain>
    </source>
</reference>
<evidence type="ECO:0000256" key="8">
    <source>
        <dbReference type="SAM" id="Phobius"/>
    </source>
</evidence>
<comment type="subcellular location">
    <subcellularLocation>
        <location evidence="1">Cell membrane</location>
        <topology evidence="1">Multi-pass membrane protein</topology>
    </subcellularLocation>
</comment>
<feature type="transmembrane region" description="Helical" evidence="8">
    <location>
        <begin position="336"/>
        <end position="354"/>
    </location>
</feature>
<keyword evidence="10" id="KW-1185">Reference proteome</keyword>
<keyword evidence="4" id="KW-0808">Transferase</keyword>
<evidence type="ECO:0000256" key="5">
    <source>
        <dbReference type="ARBA" id="ARBA00022692"/>
    </source>
</evidence>
<accession>A0ABX0TPV0</accession>
<feature type="transmembrane region" description="Helical" evidence="8">
    <location>
        <begin position="208"/>
        <end position="229"/>
    </location>
</feature>
<dbReference type="Proteomes" id="UP000727456">
    <property type="component" value="Unassembled WGS sequence"/>
</dbReference>
<feature type="transmembrane region" description="Helical" evidence="8">
    <location>
        <begin position="12"/>
        <end position="30"/>
    </location>
</feature>
<feature type="transmembrane region" description="Helical" evidence="8">
    <location>
        <begin position="255"/>
        <end position="275"/>
    </location>
</feature>